<dbReference type="InterPro" id="IPR035940">
    <property type="entry name" value="CAP_sf"/>
</dbReference>
<keyword evidence="3" id="KW-1185">Reference proteome</keyword>
<name>A0ABR1E7P7_NECAM</name>
<gene>
    <name evidence="2" type="primary">Necator_chrV.g20322</name>
    <name evidence="2" type="ORF">RB195_015530</name>
</gene>
<sequence>MEELLAPARPVRRSTGVKVIKVIHYKLSFSNLTPKRCSPSHHMITVGKTCDASKTVKEEITTWWKDGAAKQETKTKVADNDKFSQMAYFETSAVACSYYPCSSTELSLVCLYNKDAADQAVTDLYTANPDQCQCQNCKSYLCPSKFTPAELSSTVCTGCDKSTQLYREAALYSHNYYRRLVVTGWAEDPKSKYAKPAKGMMKLKFEKTLEENAKNYLDVNANTCPLTRESADSIGENFWKSNNFTLSQEEAVDKAVEEWFSYLTDIGLGDDIKYANLKGDSGKMFGNVFHDETTKIICYVKTCAKQGVIVVDCCYDPKADGNIFETGKTCSSCGNAKCSPLGGLCA</sequence>
<accession>A0ABR1E7P7</accession>
<evidence type="ECO:0000313" key="2">
    <source>
        <dbReference type="EMBL" id="KAK6757766.1"/>
    </source>
</evidence>
<reference evidence="2 3" key="1">
    <citation type="submission" date="2023-08" db="EMBL/GenBank/DDBJ databases">
        <title>A Necator americanus chromosomal reference genome.</title>
        <authorList>
            <person name="Ilik V."/>
            <person name="Petrzelkova K.J."/>
            <person name="Pardy F."/>
            <person name="Fuh T."/>
            <person name="Niatou-Singa F.S."/>
            <person name="Gouil Q."/>
            <person name="Baker L."/>
            <person name="Ritchie M.E."/>
            <person name="Jex A.R."/>
            <person name="Gazzola D."/>
            <person name="Li H."/>
            <person name="Toshio Fujiwara R."/>
            <person name="Zhan B."/>
            <person name="Aroian R.V."/>
            <person name="Pafco B."/>
            <person name="Schwarz E.M."/>
        </authorList>
    </citation>
    <scope>NUCLEOTIDE SEQUENCE [LARGE SCALE GENOMIC DNA]</scope>
    <source>
        <strain evidence="2 3">Aroian</strain>
        <tissue evidence="2">Whole animal</tissue>
    </source>
</reference>
<protein>
    <recommendedName>
        <fullName evidence="1">SCP domain-containing protein</fullName>
    </recommendedName>
</protein>
<dbReference type="CDD" id="cd05380">
    <property type="entry name" value="CAP_euk"/>
    <property type="match status" value="1"/>
</dbReference>
<dbReference type="Gene3D" id="3.40.33.10">
    <property type="entry name" value="CAP"/>
    <property type="match status" value="2"/>
</dbReference>
<organism evidence="2 3">
    <name type="scientific">Necator americanus</name>
    <name type="common">Human hookworm</name>
    <dbReference type="NCBI Taxonomy" id="51031"/>
    <lineage>
        <taxon>Eukaryota</taxon>
        <taxon>Metazoa</taxon>
        <taxon>Ecdysozoa</taxon>
        <taxon>Nematoda</taxon>
        <taxon>Chromadorea</taxon>
        <taxon>Rhabditida</taxon>
        <taxon>Rhabditina</taxon>
        <taxon>Rhabditomorpha</taxon>
        <taxon>Strongyloidea</taxon>
        <taxon>Ancylostomatidae</taxon>
        <taxon>Bunostominae</taxon>
        <taxon>Necator</taxon>
    </lineage>
</organism>
<dbReference type="Proteomes" id="UP001303046">
    <property type="component" value="Unassembled WGS sequence"/>
</dbReference>
<dbReference type="EMBL" id="JAVFWL010000005">
    <property type="protein sequence ID" value="KAK6757766.1"/>
    <property type="molecule type" value="Genomic_DNA"/>
</dbReference>
<dbReference type="Pfam" id="PF00188">
    <property type="entry name" value="CAP"/>
    <property type="match status" value="1"/>
</dbReference>
<feature type="domain" description="SCP" evidence="1">
    <location>
        <begin position="165"/>
        <end position="325"/>
    </location>
</feature>
<dbReference type="InterPro" id="IPR014044">
    <property type="entry name" value="CAP_dom"/>
</dbReference>
<proteinExistence type="predicted"/>
<dbReference type="PANTHER" id="PTHR10334">
    <property type="entry name" value="CYSTEINE-RICH SECRETORY PROTEIN-RELATED"/>
    <property type="match status" value="1"/>
</dbReference>
<comment type="caution">
    <text evidence="2">The sequence shown here is derived from an EMBL/GenBank/DDBJ whole genome shotgun (WGS) entry which is preliminary data.</text>
</comment>
<dbReference type="SMART" id="SM00198">
    <property type="entry name" value="SCP"/>
    <property type="match status" value="1"/>
</dbReference>
<evidence type="ECO:0000259" key="1">
    <source>
        <dbReference type="SMART" id="SM00198"/>
    </source>
</evidence>
<evidence type="ECO:0000313" key="3">
    <source>
        <dbReference type="Proteomes" id="UP001303046"/>
    </source>
</evidence>
<dbReference type="SUPFAM" id="SSF55797">
    <property type="entry name" value="PR-1-like"/>
    <property type="match status" value="1"/>
</dbReference>
<dbReference type="InterPro" id="IPR001283">
    <property type="entry name" value="CRISP-related"/>
</dbReference>